<dbReference type="EMBL" id="CVMT01000001">
    <property type="protein sequence ID" value="CRG83183.1"/>
    <property type="molecule type" value="Genomic_DNA"/>
</dbReference>
<feature type="compositionally biased region" description="Basic and acidic residues" evidence="3">
    <location>
        <begin position="667"/>
        <end position="676"/>
    </location>
</feature>
<feature type="compositionally biased region" description="Polar residues" evidence="3">
    <location>
        <begin position="593"/>
        <end position="602"/>
    </location>
</feature>
<dbReference type="Proteomes" id="UP000054383">
    <property type="component" value="Unassembled WGS sequence"/>
</dbReference>
<dbReference type="OrthoDB" id="540004at2759"/>
<keyword evidence="4" id="KW-0472">Membrane</keyword>
<gene>
    <name evidence="6" type="ORF">PISL3812_00533</name>
</gene>
<dbReference type="SUPFAM" id="SSF50965">
    <property type="entry name" value="Galactose oxidase, central domain"/>
    <property type="match status" value="1"/>
</dbReference>
<dbReference type="InterPro" id="IPR011043">
    <property type="entry name" value="Gal_Oxase/kelch_b-propeller"/>
</dbReference>
<feature type="signal peptide" evidence="5">
    <location>
        <begin position="1"/>
        <end position="20"/>
    </location>
</feature>
<dbReference type="InterPro" id="IPR015915">
    <property type="entry name" value="Kelch-typ_b-propeller"/>
</dbReference>
<organism evidence="6 7">
    <name type="scientific">Talaromyces islandicus</name>
    <name type="common">Penicillium islandicum</name>
    <dbReference type="NCBI Taxonomy" id="28573"/>
    <lineage>
        <taxon>Eukaryota</taxon>
        <taxon>Fungi</taxon>
        <taxon>Dikarya</taxon>
        <taxon>Ascomycota</taxon>
        <taxon>Pezizomycotina</taxon>
        <taxon>Eurotiomycetes</taxon>
        <taxon>Eurotiomycetidae</taxon>
        <taxon>Eurotiales</taxon>
        <taxon>Trichocomaceae</taxon>
        <taxon>Talaromyces</taxon>
        <taxon>Talaromyces sect. Islandici</taxon>
    </lineage>
</organism>
<feature type="compositionally biased region" description="Polar residues" evidence="3">
    <location>
        <begin position="551"/>
        <end position="560"/>
    </location>
</feature>
<dbReference type="STRING" id="28573.A0A0U1LJN4"/>
<keyword evidence="6" id="KW-0547">Nucleotide-binding</keyword>
<keyword evidence="6" id="KW-0378">Hydrolase</keyword>
<keyword evidence="4" id="KW-1133">Transmembrane helix</keyword>
<feature type="compositionally biased region" description="Polar residues" evidence="3">
    <location>
        <begin position="680"/>
        <end position="689"/>
    </location>
</feature>
<feature type="compositionally biased region" description="Low complexity" evidence="3">
    <location>
        <begin position="564"/>
        <end position="573"/>
    </location>
</feature>
<keyword evidence="6" id="KW-0347">Helicase</keyword>
<feature type="transmembrane region" description="Helical" evidence="4">
    <location>
        <begin position="509"/>
        <end position="533"/>
    </location>
</feature>
<keyword evidence="4" id="KW-0812">Transmembrane</keyword>
<keyword evidence="2" id="KW-0677">Repeat</keyword>
<evidence type="ECO:0000313" key="6">
    <source>
        <dbReference type="EMBL" id="CRG83183.1"/>
    </source>
</evidence>
<evidence type="ECO:0000256" key="2">
    <source>
        <dbReference type="ARBA" id="ARBA00022737"/>
    </source>
</evidence>
<evidence type="ECO:0000256" key="3">
    <source>
        <dbReference type="SAM" id="MobiDB-lite"/>
    </source>
</evidence>
<keyword evidence="6" id="KW-0067">ATP-binding</keyword>
<feature type="chain" id="PRO_5006711002" evidence="5">
    <location>
        <begin position="21"/>
        <end position="745"/>
    </location>
</feature>
<dbReference type="OMA" id="KIKEYWP"/>
<keyword evidence="1" id="KW-0880">Kelch repeat</keyword>
<feature type="region of interest" description="Disordered" evidence="3">
    <location>
        <begin position="633"/>
        <end position="745"/>
    </location>
</feature>
<dbReference type="PANTHER" id="PTHR46228:SF2">
    <property type="entry name" value="KELCH REPEAT PROTEIN (AFU_ORTHOLOGUE AFUA_4G14350)"/>
    <property type="match status" value="1"/>
</dbReference>
<name>A0A0U1LJN4_TALIS</name>
<reference evidence="6 7" key="1">
    <citation type="submission" date="2015-04" db="EMBL/GenBank/DDBJ databases">
        <authorList>
            <person name="Syromyatnikov M.Y."/>
            <person name="Popov V.N."/>
        </authorList>
    </citation>
    <scope>NUCLEOTIDE SEQUENCE [LARGE SCALE GENOMIC DNA]</scope>
    <source>
        <strain evidence="6">WF-38-12</strain>
    </source>
</reference>
<evidence type="ECO:0000256" key="5">
    <source>
        <dbReference type="SAM" id="SignalP"/>
    </source>
</evidence>
<keyword evidence="7" id="KW-1185">Reference proteome</keyword>
<keyword evidence="5" id="KW-0732">Signal</keyword>
<feature type="region of interest" description="Disordered" evidence="3">
    <location>
        <begin position="551"/>
        <end position="602"/>
    </location>
</feature>
<evidence type="ECO:0000313" key="7">
    <source>
        <dbReference type="Proteomes" id="UP000054383"/>
    </source>
</evidence>
<accession>A0A0U1LJN4</accession>
<evidence type="ECO:0000256" key="1">
    <source>
        <dbReference type="ARBA" id="ARBA00022441"/>
    </source>
</evidence>
<dbReference type="AlphaFoldDB" id="A0A0U1LJN4"/>
<sequence length="745" mass="81228">MSWLTWIGSVLLAKSRPAAAISWQNEVNVSICNWAQLRANVVRDTIYLDGGDIWWQIGLSDGTYGSPQSNNEDGGSMYSLALGIAFNQQTNMTGLLQAMAKNGGTSTANVNPNYEDGVMLANDDEFILYGGLARLTNSENPPPSDVILGYEVYEYSTNIPNWKSGFIQKNTDNDVTRYVTNGAGVSAPSENMGFYFSGMRGPGWGSIEGGDESANTTADSLITVNMTTMRLETWQNMSLPTSVAPRANAELAWIPVSESGVLVAIGGVINPEILTADRNLTVEQAKESNKTSPSFMSEISVYDIASQTWFLQNTTGDIPPQLTMFCSVVAPAADRSSFNIYIYGGYDGVSAESPPSDDVYILSIPSFTWIKAYSGQYSHGRSGHKCLQVYPDQMFILGGIFKNDPTICLEGGFLQVFNLNTLQFQEIYSPQNWSNYSVPAAVTSRIGGTENGGATKISPSSWNNNKLSNIFSTAYTKPINTYYPYSLVVSNSTKPGTETTFSVSSMPPWVKAIFGVFTGLGCIVLGLAAWYLYRRFQRCKQSNITNNIIRSSVQKSSPDRSSTTEETNTNSSTLAMTPITGVSSISREKETETNNTQISVGTTMSQADSAPIFELDSRTRKWVELPAEECEVKRPSSTGRNHRDLKISLPNSMPAVSESVQNTPTKMQEKGSDEKGSTPIWVSTPTFSQGHPVRSTMGSVSISDISEASEHGHEPPSTVASFVQYYDPRARAQRNSEGSAEDRND</sequence>
<dbReference type="PANTHER" id="PTHR46228">
    <property type="entry name" value="KELCH DOMAIN-CONTAINING PROTEIN"/>
    <property type="match status" value="1"/>
</dbReference>
<protein>
    <submittedName>
        <fullName evidence="6">Putative ATP-dependent helicase YwqA</fullName>
    </submittedName>
</protein>
<proteinExistence type="predicted"/>
<evidence type="ECO:0000256" key="4">
    <source>
        <dbReference type="SAM" id="Phobius"/>
    </source>
</evidence>
<feature type="compositionally biased region" description="Polar residues" evidence="3">
    <location>
        <begin position="696"/>
        <end position="706"/>
    </location>
</feature>
<dbReference type="Gene3D" id="2.120.10.80">
    <property type="entry name" value="Kelch-type beta propeller"/>
    <property type="match status" value="1"/>
</dbReference>
<dbReference type="GO" id="GO:0004386">
    <property type="term" value="F:helicase activity"/>
    <property type="evidence" value="ECO:0007669"/>
    <property type="project" value="UniProtKB-KW"/>
</dbReference>